<dbReference type="InterPro" id="IPR013083">
    <property type="entry name" value="Znf_RING/FYVE/PHD"/>
</dbReference>
<organism evidence="7 9">
    <name type="scientific">Volvox reticuliferus</name>
    <dbReference type="NCBI Taxonomy" id="1737510"/>
    <lineage>
        <taxon>Eukaryota</taxon>
        <taxon>Viridiplantae</taxon>
        <taxon>Chlorophyta</taxon>
        <taxon>core chlorophytes</taxon>
        <taxon>Chlorophyceae</taxon>
        <taxon>CS clade</taxon>
        <taxon>Chlamydomonadales</taxon>
        <taxon>Volvocaceae</taxon>
        <taxon>Volvox</taxon>
    </lineage>
</organism>
<dbReference type="EMBL" id="BNCP01000029">
    <property type="protein sequence ID" value="GIL84394.1"/>
    <property type="molecule type" value="Genomic_DNA"/>
</dbReference>
<evidence type="ECO:0000256" key="2">
    <source>
        <dbReference type="ARBA" id="ARBA00022771"/>
    </source>
</evidence>
<sequence>MDPSEYECAICQNLLLDPVVGPCGHDYCQSCLERWRATKSSSSSTVACPLCREPVPSELGVCVRLRETIQRFFPEEVKKRRLEVGERTGHPSKAARQQATQRGVTTSPAAPPVGAVQVQRWPPRLGVYVAPASLPSTATATAQSQQRYAPLSRAQAQAPPPLWQTPVSLSIARSSPSPAAMPFGLSLTLGAPSASATPPVLFQARMAPVSPVTPWMATASAPVIVPPAQPLGAMASPPDTWVPPATLSFSLGWHDPAETRGRRSLGRRRRLMSA</sequence>
<dbReference type="GO" id="GO:0008270">
    <property type="term" value="F:zinc ion binding"/>
    <property type="evidence" value="ECO:0007669"/>
    <property type="project" value="UniProtKB-KW"/>
</dbReference>
<keyword evidence="1" id="KW-0479">Metal-binding</keyword>
<dbReference type="OrthoDB" id="546518at2759"/>
<feature type="domain" description="RING-type" evidence="6">
    <location>
        <begin position="8"/>
        <end position="52"/>
    </location>
</feature>
<gene>
    <name evidence="7" type="ORF">Vretifemale_12953</name>
    <name evidence="8" type="ORF">Vretimale_15994</name>
</gene>
<dbReference type="SMART" id="SM00184">
    <property type="entry name" value="RING"/>
    <property type="match status" value="1"/>
</dbReference>
<dbReference type="PROSITE" id="PS50089">
    <property type="entry name" value="ZF_RING_2"/>
    <property type="match status" value="1"/>
</dbReference>
<evidence type="ECO:0000313" key="8">
    <source>
        <dbReference type="EMBL" id="GIM12698.1"/>
    </source>
</evidence>
<evidence type="ECO:0000256" key="5">
    <source>
        <dbReference type="SAM" id="MobiDB-lite"/>
    </source>
</evidence>
<dbReference type="PANTHER" id="PTHR23327">
    <property type="entry name" value="RING FINGER PROTEIN 127"/>
    <property type="match status" value="1"/>
</dbReference>
<evidence type="ECO:0000259" key="6">
    <source>
        <dbReference type="PROSITE" id="PS50089"/>
    </source>
</evidence>
<dbReference type="Gene3D" id="3.30.40.10">
    <property type="entry name" value="Zinc/RING finger domain, C3HC4 (zinc finger)"/>
    <property type="match status" value="1"/>
</dbReference>
<dbReference type="SUPFAM" id="SSF57850">
    <property type="entry name" value="RING/U-box"/>
    <property type="match status" value="1"/>
</dbReference>
<feature type="compositionally biased region" description="Polar residues" evidence="5">
    <location>
        <begin position="95"/>
        <end position="108"/>
    </location>
</feature>
<proteinExistence type="predicted"/>
<evidence type="ECO:0000256" key="4">
    <source>
        <dbReference type="PROSITE-ProRule" id="PRU00175"/>
    </source>
</evidence>
<dbReference type="InterPro" id="IPR017907">
    <property type="entry name" value="Znf_RING_CS"/>
</dbReference>
<feature type="region of interest" description="Disordered" evidence="5">
    <location>
        <begin position="83"/>
        <end position="111"/>
    </location>
</feature>
<dbReference type="EMBL" id="BNCQ01000044">
    <property type="protein sequence ID" value="GIM12698.1"/>
    <property type="molecule type" value="Genomic_DNA"/>
</dbReference>
<dbReference type="PROSITE" id="PS00518">
    <property type="entry name" value="ZF_RING_1"/>
    <property type="match status" value="1"/>
</dbReference>
<accession>A0A8J4FP60</accession>
<dbReference type="Pfam" id="PF13445">
    <property type="entry name" value="zf-RING_UBOX"/>
    <property type="match status" value="1"/>
</dbReference>
<keyword evidence="3" id="KW-0862">Zinc</keyword>
<reference evidence="7" key="1">
    <citation type="journal article" date="2021" name="Proc. Natl. Acad. Sci. U.S.A.">
        <title>Three genomes in the algal genus Volvox reveal the fate of a haploid sex-determining region after a transition to homothallism.</title>
        <authorList>
            <person name="Yamamoto K."/>
            <person name="Hamaji T."/>
            <person name="Kawai-Toyooka H."/>
            <person name="Matsuzaki R."/>
            <person name="Takahashi F."/>
            <person name="Nishimura Y."/>
            <person name="Kawachi M."/>
            <person name="Noguchi H."/>
            <person name="Minakuchi Y."/>
            <person name="Umen J.G."/>
            <person name="Toyoda A."/>
            <person name="Nozaki H."/>
        </authorList>
    </citation>
    <scope>NUCLEOTIDE SEQUENCE</scope>
    <source>
        <strain evidence="8">NIES-3785</strain>
        <strain evidence="7">NIES-3786</strain>
    </source>
</reference>
<dbReference type="AlphaFoldDB" id="A0A8J4FP60"/>
<evidence type="ECO:0000256" key="3">
    <source>
        <dbReference type="ARBA" id="ARBA00022833"/>
    </source>
</evidence>
<evidence type="ECO:0000313" key="9">
    <source>
        <dbReference type="Proteomes" id="UP000747110"/>
    </source>
</evidence>
<dbReference type="Proteomes" id="UP000722791">
    <property type="component" value="Unassembled WGS sequence"/>
</dbReference>
<dbReference type="Proteomes" id="UP000747110">
    <property type="component" value="Unassembled WGS sequence"/>
</dbReference>
<keyword evidence="2 4" id="KW-0863">Zinc-finger</keyword>
<dbReference type="InterPro" id="IPR001841">
    <property type="entry name" value="Znf_RING"/>
</dbReference>
<comment type="caution">
    <text evidence="7">The sequence shown here is derived from an EMBL/GenBank/DDBJ whole genome shotgun (WGS) entry which is preliminary data.</text>
</comment>
<name>A0A8J4FP60_9CHLO</name>
<dbReference type="InterPro" id="IPR027370">
    <property type="entry name" value="Znf-RING_euk"/>
</dbReference>
<evidence type="ECO:0000256" key="1">
    <source>
        <dbReference type="ARBA" id="ARBA00022723"/>
    </source>
</evidence>
<protein>
    <recommendedName>
        <fullName evidence="6">RING-type domain-containing protein</fullName>
    </recommendedName>
</protein>
<evidence type="ECO:0000313" key="7">
    <source>
        <dbReference type="EMBL" id="GIL84394.1"/>
    </source>
</evidence>
<keyword evidence="9" id="KW-1185">Reference proteome</keyword>